<dbReference type="SUPFAM" id="SSF52518">
    <property type="entry name" value="Thiamin diphosphate-binding fold (THDP-binding)"/>
    <property type="match status" value="1"/>
</dbReference>
<evidence type="ECO:0000259" key="2">
    <source>
        <dbReference type="Pfam" id="PF02775"/>
    </source>
</evidence>
<comment type="caution">
    <text evidence="3">The sequence shown here is derived from an EMBL/GenBank/DDBJ whole genome shotgun (WGS) entry which is preliminary data.</text>
</comment>
<dbReference type="EMBL" id="JACNLK010000028">
    <property type="protein sequence ID" value="MBC8208132.1"/>
    <property type="molecule type" value="Genomic_DNA"/>
</dbReference>
<protein>
    <submittedName>
        <fullName evidence="3">2-oxoacid:ferredoxin oxidoreductase subunit beta</fullName>
    </submittedName>
</protein>
<dbReference type="PANTHER" id="PTHR48084">
    <property type="entry name" value="2-OXOGLUTARATE OXIDOREDUCTASE SUBUNIT KORB-RELATED"/>
    <property type="match status" value="1"/>
</dbReference>
<dbReference type="CDD" id="cd03375">
    <property type="entry name" value="TPP_OGFOR"/>
    <property type="match status" value="1"/>
</dbReference>
<organism evidence="3 4">
    <name type="scientific">Candidatus Desulfatifera sulfidica</name>
    <dbReference type="NCBI Taxonomy" id="2841691"/>
    <lineage>
        <taxon>Bacteria</taxon>
        <taxon>Pseudomonadati</taxon>
        <taxon>Thermodesulfobacteriota</taxon>
        <taxon>Desulfobulbia</taxon>
        <taxon>Desulfobulbales</taxon>
        <taxon>Desulfobulbaceae</taxon>
        <taxon>Candidatus Desulfatifera</taxon>
    </lineage>
</organism>
<feature type="domain" description="Thiamine pyrophosphate enzyme TPP-binding" evidence="2">
    <location>
        <begin position="56"/>
        <end position="203"/>
    </location>
</feature>
<dbReference type="GO" id="GO:0030976">
    <property type="term" value="F:thiamine pyrophosphate binding"/>
    <property type="evidence" value="ECO:0007669"/>
    <property type="project" value="InterPro"/>
</dbReference>
<dbReference type="Proteomes" id="UP000599024">
    <property type="component" value="Unassembled WGS sequence"/>
</dbReference>
<dbReference type="InterPro" id="IPR051457">
    <property type="entry name" value="2-oxoacid:Fd_oxidoreductase"/>
</dbReference>
<dbReference type="GO" id="GO:0044281">
    <property type="term" value="P:small molecule metabolic process"/>
    <property type="evidence" value="ECO:0007669"/>
    <property type="project" value="UniProtKB-ARBA"/>
</dbReference>
<gene>
    <name evidence="3" type="ORF">H8E79_03055</name>
</gene>
<accession>A0A8J6TDA3</accession>
<proteinExistence type="predicted"/>
<dbReference type="GO" id="GO:0045333">
    <property type="term" value="P:cellular respiration"/>
    <property type="evidence" value="ECO:0007669"/>
    <property type="project" value="UniProtKB-ARBA"/>
</dbReference>
<dbReference type="InterPro" id="IPR029061">
    <property type="entry name" value="THDP-binding"/>
</dbReference>
<evidence type="ECO:0000313" key="4">
    <source>
        <dbReference type="Proteomes" id="UP000599024"/>
    </source>
</evidence>
<sequence>MREEAEIIRQEYLRHDKKFPHVWCPGCGNGIVMGALLRATHNLKLSKDEIVLASGIGCSGRMPTYIDFNTVHTTHGRSLTFATGIKLANPELSVISVMGDGDATAIGGNHFIHAARRNINITAIIINNSTYGMTGGQYSPTTPYGSKSTTSVYGHVEHAFSIAELAVTAGASFVGRGTVYHASHLDKLIGQAITKRGFSVVEVISNCHVQHGRRNKLGGAVEMMQSFKNNAVTVGKAEKMTTEEMEDKFTIGILADIDKPISTEEYRRINRQAERDADKVVKAKVKNGVKRYEE</sequence>
<keyword evidence="1" id="KW-0560">Oxidoreductase</keyword>
<dbReference type="PANTHER" id="PTHR48084:SF1">
    <property type="entry name" value="2-OXOGLUTARATE SYNTHASE SUBUNIT KORB"/>
    <property type="match status" value="1"/>
</dbReference>
<name>A0A8J6TDA3_9BACT</name>
<dbReference type="Pfam" id="PF02775">
    <property type="entry name" value="TPP_enzyme_C"/>
    <property type="match status" value="1"/>
</dbReference>
<dbReference type="Gene3D" id="3.40.50.970">
    <property type="match status" value="1"/>
</dbReference>
<reference evidence="3 4" key="1">
    <citation type="submission" date="2020-08" db="EMBL/GenBank/DDBJ databases">
        <title>Bridging the membrane lipid divide: bacteria of the FCB group superphylum have the potential to synthesize archaeal ether lipids.</title>
        <authorList>
            <person name="Villanueva L."/>
            <person name="Von Meijenfeldt F.A.B."/>
            <person name="Westbye A.B."/>
            <person name="Yadav S."/>
            <person name="Hopmans E.C."/>
            <person name="Dutilh B.E."/>
            <person name="Sinninghe Damste J.S."/>
        </authorList>
    </citation>
    <scope>NUCLEOTIDE SEQUENCE [LARGE SCALE GENOMIC DNA]</scope>
    <source>
        <strain evidence="3">NIOZ-UU81</strain>
    </source>
</reference>
<dbReference type="InterPro" id="IPR011766">
    <property type="entry name" value="TPP_enzyme_TPP-bd"/>
</dbReference>
<dbReference type="GO" id="GO:0016625">
    <property type="term" value="F:oxidoreductase activity, acting on the aldehyde or oxo group of donors, iron-sulfur protein as acceptor"/>
    <property type="evidence" value="ECO:0007669"/>
    <property type="project" value="UniProtKB-ARBA"/>
</dbReference>
<dbReference type="AlphaFoldDB" id="A0A8J6TDA3"/>
<evidence type="ECO:0000313" key="3">
    <source>
        <dbReference type="EMBL" id="MBC8208132.1"/>
    </source>
</evidence>
<evidence type="ECO:0000256" key="1">
    <source>
        <dbReference type="ARBA" id="ARBA00023002"/>
    </source>
</evidence>